<feature type="transmembrane region" description="Helical" evidence="9">
    <location>
        <begin position="371"/>
        <end position="393"/>
    </location>
</feature>
<keyword evidence="5 9" id="KW-0653">Protein transport</keyword>
<dbReference type="GO" id="GO:0043952">
    <property type="term" value="P:protein transport by the Sec complex"/>
    <property type="evidence" value="ECO:0007669"/>
    <property type="project" value="UniProtKB-UniRule"/>
</dbReference>
<evidence type="ECO:0000259" key="12">
    <source>
        <dbReference type="Pfam" id="PF22599"/>
    </source>
</evidence>
<dbReference type="PANTHER" id="PTHR30081:SF1">
    <property type="entry name" value="PROTEIN TRANSLOCASE SUBUNIT SECD"/>
    <property type="match status" value="1"/>
</dbReference>
<feature type="domain" description="Protein export membrane protein SecD/SecF C-terminal" evidence="10">
    <location>
        <begin position="304"/>
        <end position="470"/>
    </location>
</feature>
<dbReference type="InterPro" id="IPR018247">
    <property type="entry name" value="EF_Hand_1_Ca_BS"/>
</dbReference>
<dbReference type="InterPro" id="IPR048634">
    <property type="entry name" value="SecD_SecF_C"/>
</dbReference>
<dbReference type="InterPro" id="IPR054384">
    <property type="entry name" value="SecDF_P1_head"/>
</dbReference>
<dbReference type="GO" id="GO:0015450">
    <property type="term" value="F:protein-transporting ATPase activity"/>
    <property type="evidence" value="ECO:0007669"/>
    <property type="project" value="InterPro"/>
</dbReference>
<feature type="domain" description="Protein translocase subunit SecDF P1" evidence="11">
    <location>
        <begin position="82"/>
        <end position="138"/>
    </location>
</feature>
<evidence type="ECO:0000256" key="8">
    <source>
        <dbReference type="ARBA" id="ARBA00023136"/>
    </source>
</evidence>
<dbReference type="HAMAP" id="MF_01463_B">
    <property type="entry name" value="SecD_B"/>
    <property type="match status" value="1"/>
</dbReference>
<evidence type="ECO:0000313" key="14">
    <source>
        <dbReference type="Proteomes" id="UP000176216"/>
    </source>
</evidence>
<dbReference type="Gene3D" id="1.20.1640.10">
    <property type="entry name" value="Multidrug efflux transporter AcrB transmembrane domain"/>
    <property type="match status" value="1"/>
</dbReference>
<evidence type="ECO:0000256" key="5">
    <source>
        <dbReference type="ARBA" id="ARBA00022927"/>
    </source>
</evidence>
<feature type="transmembrane region" description="Helical" evidence="9">
    <location>
        <begin position="345"/>
        <end position="365"/>
    </location>
</feature>
<dbReference type="GO" id="GO:0065002">
    <property type="term" value="P:intracellular protein transmembrane transport"/>
    <property type="evidence" value="ECO:0007669"/>
    <property type="project" value="UniProtKB-UniRule"/>
</dbReference>
<organism evidence="13 14">
    <name type="scientific">Candidatus Nealsonbacteria bacterium RIFCSPLOWO2_02_39_8</name>
    <dbReference type="NCBI Taxonomy" id="1801674"/>
    <lineage>
        <taxon>Bacteria</taxon>
        <taxon>Candidatus Nealsoniibacteriota</taxon>
    </lineage>
</organism>
<dbReference type="SUPFAM" id="SSF82866">
    <property type="entry name" value="Multidrug efflux transporter AcrB transmembrane domain"/>
    <property type="match status" value="1"/>
</dbReference>
<dbReference type="Gene3D" id="3.30.1360.200">
    <property type="match status" value="1"/>
</dbReference>
<comment type="subcellular location">
    <subcellularLocation>
        <location evidence="1 9">Cell membrane</location>
        <topology evidence="1 9">Multi-pass membrane protein</topology>
    </subcellularLocation>
</comment>
<evidence type="ECO:0000313" key="13">
    <source>
        <dbReference type="EMBL" id="OGZ25382.1"/>
    </source>
</evidence>
<proteinExistence type="inferred from homology"/>
<feature type="transmembrane region" description="Helical" evidence="9">
    <location>
        <begin position="423"/>
        <end position="441"/>
    </location>
</feature>
<feature type="domain" description="SecDF P1 head subdomain" evidence="12">
    <location>
        <begin position="187"/>
        <end position="298"/>
    </location>
</feature>
<dbReference type="Proteomes" id="UP000176216">
    <property type="component" value="Unassembled WGS sequence"/>
</dbReference>
<dbReference type="NCBIfam" id="TIGR01129">
    <property type="entry name" value="secD"/>
    <property type="match status" value="1"/>
</dbReference>
<dbReference type="EMBL" id="MHMJ01000026">
    <property type="protein sequence ID" value="OGZ25382.1"/>
    <property type="molecule type" value="Genomic_DNA"/>
</dbReference>
<feature type="transmembrane region" description="Helical" evidence="9">
    <location>
        <begin position="322"/>
        <end position="340"/>
    </location>
</feature>
<evidence type="ECO:0000256" key="6">
    <source>
        <dbReference type="ARBA" id="ARBA00022989"/>
    </source>
</evidence>
<dbReference type="AlphaFoldDB" id="A0A1G2EIG9"/>
<dbReference type="Pfam" id="PF22599">
    <property type="entry name" value="SecDF_P1_head"/>
    <property type="match status" value="1"/>
</dbReference>
<evidence type="ECO:0000256" key="7">
    <source>
        <dbReference type="ARBA" id="ARBA00023010"/>
    </source>
</evidence>
<keyword evidence="8 9" id="KW-0472">Membrane</keyword>
<evidence type="ECO:0000259" key="10">
    <source>
        <dbReference type="Pfam" id="PF02355"/>
    </source>
</evidence>
<comment type="subunit">
    <text evidence="9">Forms a complex with SecF. Part of the essential Sec protein translocation apparatus which comprises SecA, SecYEG and auxiliary proteins SecDF. Other proteins may also be involved.</text>
</comment>
<keyword evidence="3 9" id="KW-1003">Cell membrane</keyword>
<comment type="caution">
    <text evidence="9">Lacks conserved residue(s) required for the propagation of feature annotation.</text>
</comment>
<dbReference type="InterPro" id="IPR022646">
    <property type="entry name" value="SecD/SecF_CS"/>
</dbReference>
<dbReference type="PANTHER" id="PTHR30081">
    <property type="entry name" value="PROTEIN-EXPORT MEMBRANE PROTEIN SEC"/>
    <property type="match status" value="1"/>
</dbReference>
<dbReference type="Pfam" id="PF07549">
    <property type="entry name" value="Sec_GG"/>
    <property type="match status" value="1"/>
</dbReference>
<evidence type="ECO:0000256" key="2">
    <source>
        <dbReference type="ARBA" id="ARBA00022448"/>
    </source>
</evidence>
<gene>
    <name evidence="9" type="primary">secD</name>
    <name evidence="13" type="ORF">A2W71_01490</name>
</gene>
<dbReference type="Pfam" id="PF02355">
    <property type="entry name" value="SecD_SecF_C"/>
    <property type="match status" value="1"/>
</dbReference>
<comment type="function">
    <text evidence="9">Part of the Sec protein translocase complex. Interacts with the SecYEG preprotein conducting channel. SecDF uses the proton motive force (PMF) to complete protein translocation after the ATP-dependent function of SecA.</text>
</comment>
<keyword evidence="4 9" id="KW-0812">Transmembrane</keyword>
<evidence type="ECO:0000256" key="1">
    <source>
        <dbReference type="ARBA" id="ARBA00004651"/>
    </source>
</evidence>
<feature type="transmembrane region" description="Helical" evidence="9">
    <location>
        <begin position="447"/>
        <end position="468"/>
    </location>
</feature>
<dbReference type="InterPro" id="IPR048631">
    <property type="entry name" value="SecD_1st"/>
</dbReference>
<protein>
    <recommendedName>
        <fullName evidence="9">Protein translocase subunit SecD</fullName>
    </recommendedName>
</protein>
<dbReference type="InterPro" id="IPR055344">
    <property type="entry name" value="SecD_SecF_C_bact"/>
</dbReference>
<sequence>MAKKRIYLILFFIFILAFFAGNLSWPEYFNQAVDLINSKIGSSFPHFWNVPFRLGLDLQGGTHLVYEADLSAINNESRAKKMEELRDIIERRINIYGVSEPIVQIQGENRLIVELAGVKDVKEAINMIGETPYLEFREKFSSEEQDEAIKNIPEEQISSIVEEVKQNSGRNITKEEVLNVIKESFFKTTELTGEYLKSAEAVIEQSANKIEISLEFTKDGENIFEQITERNIGKPLAIYLDGMSIIDTNGDGQITSEDLYAPVVQGKISGGKAVITGDLDLKKAKQIALRLNSGALPVKIGEPISQSTVGPTLGAVSLNKSLVAGIYGFLAIAVFLILYYRLSGFLAVLALFVYVVIILSLLKLMSATMTLSGIAGFILSLGMAVDANVLIFSRFREELKLGKSFGIALEEGFRRSWPSVRDGNLTVIIVAVILFFFGTSFVKGFSLTLIIGNIVSVFSANFITSYLMRAFVGTRFEKWKWLW</sequence>
<evidence type="ECO:0000256" key="4">
    <source>
        <dbReference type="ARBA" id="ARBA00022692"/>
    </source>
</evidence>
<keyword evidence="2 9" id="KW-0813">Transport</keyword>
<dbReference type="Gene3D" id="3.30.70.3400">
    <property type="match status" value="1"/>
</dbReference>
<keyword evidence="6 9" id="KW-1133">Transmembrane helix</keyword>
<evidence type="ECO:0000256" key="3">
    <source>
        <dbReference type="ARBA" id="ARBA00022475"/>
    </source>
</evidence>
<dbReference type="GO" id="GO:0006605">
    <property type="term" value="P:protein targeting"/>
    <property type="evidence" value="ECO:0007669"/>
    <property type="project" value="UniProtKB-UniRule"/>
</dbReference>
<dbReference type="InterPro" id="IPR022813">
    <property type="entry name" value="SecD/SecF_arch_bac"/>
</dbReference>
<evidence type="ECO:0000259" key="11">
    <source>
        <dbReference type="Pfam" id="PF21760"/>
    </source>
</evidence>
<comment type="similarity">
    <text evidence="9">Belongs to the SecD/SecF family. SecD subfamily.</text>
</comment>
<name>A0A1G2EIG9_9BACT</name>
<dbReference type="InterPro" id="IPR005791">
    <property type="entry name" value="SecD"/>
</dbReference>
<dbReference type="NCBIfam" id="TIGR00916">
    <property type="entry name" value="2A0604s01"/>
    <property type="match status" value="1"/>
</dbReference>
<accession>A0A1G2EIG9</accession>
<dbReference type="GO" id="GO:0005886">
    <property type="term" value="C:plasma membrane"/>
    <property type="evidence" value="ECO:0007669"/>
    <property type="project" value="UniProtKB-SubCell"/>
</dbReference>
<keyword evidence="7 9" id="KW-0811">Translocation</keyword>
<comment type="caution">
    <text evidence="13">The sequence shown here is derived from an EMBL/GenBank/DDBJ whole genome shotgun (WGS) entry which is preliminary data.</text>
</comment>
<dbReference type="Pfam" id="PF21760">
    <property type="entry name" value="SecD_1st"/>
    <property type="match status" value="1"/>
</dbReference>
<evidence type="ECO:0000256" key="9">
    <source>
        <dbReference type="HAMAP-Rule" id="MF_01463"/>
    </source>
</evidence>
<dbReference type="PROSITE" id="PS00018">
    <property type="entry name" value="EF_HAND_1"/>
    <property type="match status" value="1"/>
</dbReference>
<reference evidence="13 14" key="1">
    <citation type="journal article" date="2016" name="Nat. Commun.">
        <title>Thousands of microbial genomes shed light on interconnected biogeochemical processes in an aquifer system.</title>
        <authorList>
            <person name="Anantharaman K."/>
            <person name="Brown C.T."/>
            <person name="Hug L.A."/>
            <person name="Sharon I."/>
            <person name="Castelle C.J."/>
            <person name="Probst A.J."/>
            <person name="Thomas B.C."/>
            <person name="Singh A."/>
            <person name="Wilkins M.J."/>
            <person name="Karaoz U."/>
            <person name="Brodie E.L."/>
            <person name="Williams K.H."/>
            <person name="Hubbard S.S."/>
            <person name="Banfield J.F."/>
        </authorList>
    </citation>
    <scope>NUCLEOTIDE SEQUENCE [LARGE SCALE GENOMIC DNA]</scope>
</reference>